<dbReference type="PANTHER" id="PTHR31635:SF196">
    <property type="entry name" value="REVERSE TRANSCRIPTASE DOMAIN-CONTAINING PROTEIN-RELATED"/>
    <property type="match status" value="1"/>
</dbReference>
<gene>
    <name evidence="2" type="ORF">CBR_g37848</name>
</gene>
<dbReference type="SUPFAM" id="SSF56672">
    <property type="entry name" value="DNA/RNA polymerases"/>
    <property type="match status" value="1"/>
</dbReference>
<evidence type="ECO:0000259" key="1">
    <source>
        <dbReference type="PROSITE" id="PS50878"/>
    </source>
</evidence>
<keyword evidence="3" id="KW-1185">Reference proteome</keyword>
<reference evidence="2 3" key="1">
    <citation type="journal article" date="2018" name="Cell">
        <title>The Chara Genome: Secondary Complexity and Implications for Plant Terrestrialization.</title>
        <authorList>
            <person name="Nishiyama T."/>
            <person name="Sakayama H."/>
            <person name="Vries J.D."/>
            <person name="Buschmann H."/>
            <person name="Saint-Marcoux D."/>
            <person name="Ullrich K.K."/>
            <person name="Haas F.B."/>
            <person name="Vanderstraeten L."/>
            <person name="Becker D."/>
            <person name="Lang D."/>
            <person name="Vosolsobe S."/>
            <person name="Rombauts S."/>
            <person name="Wilhelmsson P.K.I."/>
            <person name="Janitza P."/>
            <person name="Kern R."/>
            <person name="Heyl A."/>
            <person name="Rumpler F."/>
            <person name="Villalobos L.I.A.C."/>
            <person name="Clay J.M."/>
            <person name="Skokan R."/>
            <person name="Toyoda A."/>
            <person name="Suzuki Y."/>
            <person name="Kagoshima H."/>
            <person name="Schijlen E."/>
            <person name="Tajeshwar N."/>
            <person name="Catarino B."/>
            <person name="Hetherington A.J."/>
            <person name="Saltykova A."/>
            <person name="Bonnot C."/>
            <person name="Breuninger H."/>
            <person name="Symeonidi A."/>
            <person name="Radhakrishnan G.V."/>
            <person name="Van Nieuwerburgh F."/>
            <person name="Deforce D."/>
            <person name="Chang C."/>
            <person name="Karol K.G."/>
            <person name="Hedrich R."/>
            <person name="Ulvskov P."/>
            <person name="Glockner G."/>
            <person name="Delwiche C.F."/>
            <person name="Petrasek J."/>
            <person name="Van de Peer Y."/>
            <person name="Friml J."/>
            <person name="Beilby M."/>
            <person name="Dolan L."/>
            <person name="Kohara Y."/>
            <person name="Sugano S."/>
            <person name="Fujiyama A."/>
            <person name="Delaux P.-M."/>
            <person name="Quint M."/>
            <person name="TheiBen G."/>
            <person name="Hagemann M."/>
            <person name="Harholt J."/>
            <person name="Dunand C."/>
            <person name="Zachgo S."/>
            <person name="Langdale J."/>
            <person name="Maumus F."/>
            <person name="Straeten D.V.D."/>
            <person name="Gould S.B."/>
            <person name="Rensing S.A."/>
        </authorList>
    </citation>
    <scope>NUCLEOTIDE SEQUENCE [LARGE SCALE GENOMIC DNA]</scope>
    <source>
        <strain evidence="2 3">S276</strain>
    </source>
</reference>
<dbReference type="OrthoDB" id="6142323at2759"/>
<name>A0A388LNQ3_CHABU</name>
<dbReference type="Pfam" id="PF00078">
    <property type="entry name" value="RVT_1"/>
    <property type="match status" value="1"/>
</dbReference>
<dbReference type="AlphaFoldDB" id="A0A388LNQ3"/>
<feature type="domain" description="Reverse transcriptase" evidence="1">
    <location>
        <begin position="308"/>
        <end position="579"/>
    </location>
</feature>
<dbReference type="InterPro" id="IPR043502">
    <property type="entry name" value="DNA/RNA_pol_sf"/>
</dbReference>
<sequence length="881" mass="99542">MEDVQDELTEEEKEYLRRKDAEVASTKASLDSKKRKTFTDVRRNAFLPLASPRWVETMTNAFSGKIWALETYNFLAPIDERGYRLLASLSQDEMKAAYDRALEMNTIPPDVKFPFNGDGIFLPPMNSMDANKCGLPRPSVMVKGNKPPRNPSAFAELKRIWNVGRPYIKCRCTVEGRADCGTGPAWFDHLVWFLLYNLDVMYPDAPNPRMKMNLLIKCLSTCWKPLMLMSIAFGCVRGVMMLLGKRIIADPGLTTHTVLRGVLGSDRKAFKKCARLFLMAKYVKKRSRNAGGASSSGNKRARGEGQETVLVGDKLGEGMTHGIISLMFKKGDKANVRNYRSISLLNMDYKVLAKTLALRLGKILPRIVERDQGAFVQRRSIFLNILTAIESVEVLQVENRDMVVLLLDLEKAYDKVGWLFVLTTLRKMGFGEGFCRWVIAMYTAASSAVQVNEHLSEPFQLIQSLRQGCPLAPLLFVLQLEVPLNCIRKHRQIKGLPLAGGRECRAKALVDDLFLISENSLSSLLAVKAVLQEYSLLSEAQVNWNKSAYILPEGFALVVEWGMHRVVSADGERFLGVLISLELMSAAQGALIRQRIAARLKVWGSAWHLSLFGQTLVINSALFALLWFVARVREISRPVISGIKRLATRFLWKPRAGQEEGFFVKVAWDLVTQDKEEGGLGLVDPHRKNQAYLKEWLAKVALSEHTDDWLLLGERILAQEWQLTRLEDVWPCFFIGCFMRRKLKSEFWEGVRRAWVDHPPDRRTPPVTKEEVLRQCIFENPLITDEEGNELPANVAPGSFGKAWIQRGVTRTKVGDLWDSLLGSWKKGGEVYAKLQGLRNVEQDLGVVRQAIPQMWMRLLGPEGQDPVNTCSSGTTHHRYG</sequence>
<comment type="caution">
    <text evidence="2">The sequence shown here is derived from an EMBL/GenBank/DDBJ whole genome shotgun (WGS) entry which is preliminary data.</text>
</comment>
<protein>
    <recommendedName>
        <fullName evidence="1">Reverse transcriptase domain-containing protein</fullName>
    </recommendedName>
</protein>
<dbReference type="Gramene" id="GBG83976">
    <property type="protein sequence ID" value="GBG83976"/>
    <property type="gene ID" value="CBR_g37848"/>
</dbReference>
<evidence type="ECO:0000313" key="2">
    <source>
        <dbReference type="EMBL" id="GBG83976.1"/>
    </source>
</evidence>
<dbReference type="InterPro" id="IPR000477">
    <property type="entry name" value="RT_dom"/>
</dbReference>
<evidence type="ECO:0000313" key="3">
    <source>
        <dbReference type="Proteomes" id="UP000265515"/>
    </source>
</evidence>
<accession>A0A388LNQ3</accession>
<proteinExistence type="predicted"/>
<dbReference type="STRING" id="69332.A0A388LNQ3"/>
<dbReference type="PANTHER" id="PTHR31635">
    <property type="entry name" value="REVERSE TRANSCRIPTASE DOMAIN-CONTAINING PROTEIN-RELATED"/>
    <property type="match status" value="1"/>
</dbReference>
<dbReference type="EMBL" id="BFEA01000459">
    <property type="protein sequence ID" value="GBG83976.1"/>
    <property type="molecule type" value="Genomic_DNA"/>
</dbReference>
<dbReference type="Proteomes" id="UP000265515">
    <property type="component" value="Unassembled WGS sequence"/>
</dbReference>
<organism evidence="2 3">
    <name type="scientific">Chara braunii</name>
    <name type="common">Braun's stonewort</name>
    <dbReference type="NCBI Taxonomy" id="69332"/>
    <lineage>
        <taxon>Eukaryota</taxon>
        <taxon>Viridiplantae</taxon>
        <taxon>Streptophyta</taxon>
        <taxon>Charophyceae</taxon>
        <taxon>Charales</taxon>
        <taxon>Characeae</taxon>
        <taxon>Chara</taxon>
    </lineage>
</organism>
<dbReference type="CDD" id="cd01650">
    <property type="entry name" value="RT_nLTR_like"/>
    <property type="match status" value="1"/>
</dbReference>
<dbReference type="PROSITE" id="PS50878">
    <property type="entry name" value="RT_POL"/>
    <property type="match status" value="1"/>
</dbReference>